<evidence type="ECO:0000256" key="9">
    <source>
        <dbReference type="HAMAP-Rule" id="MF_00135"/>
    </source>
</evidence>
<evidence type="ECO:0000256" key="2">
    <source>
        <dbReference type="ARBA" id="ARBA00004664"/>
    </source>
</evidence>
<protein>
    <recommendedName>
        <fullName evidence="4 9">N-(5'-phosphoribosyl)anthranilate isomerase</fullName>
        <shortName evidence="9">PRAI</shortName>
        <ecNumber evidence="3 9">5.3.1.24</ecNumber>
    </recommendedName>
</protein>
<dbReference type="InterPro" id="IPR044643">
    <property type="entry name" value="TrpF_fam"/>
</dbReference>
<evidence type="ECO:0000256" key="1">
    <source>
        <dbReference type="ARBA" id="ARBA00001164"/>
    </source>
</evidence>
<evidence type="ECO:0000256" key="6">
    <source>
        <dbReference type="ARBA" id="ARBA00022822"/>
    </source>
</evidence>
<dbReference type="EMBL" id="QHJQ01000002">
    <property type="protein sequence ID" value="PXA05206.1"/>
    <property type="molecule type" value="Genomic_DNA"/>
</dbReference>
<evidence type="ECO:0000256" key="3">
    <source>
        <dbReference type="ARBA" id="ARBA00012572"/>
    </source>
</evidence>
<keyword evidence="8 9" id="KW-0413">Isomerase</keyword>
<dbReference type="Gene3D" id="3.20.20.70">
    <property type="entry name" value="Aldolase class I"/>
    <property type="match status" value="1"/>
</dbReference>
<dbReference type="HAMAP" id="MF_00135">
    <property type="entry name" value="PRAI"/>
    <property type="match status" value="1"/>
</dbReference>
<keyword evidence="5 9" id="KW-0028">Amino-acid biosynthesis</keyword>
<evidence type="ECO:0000259" key="10">
    <source>
        <dbReference type="Pfam" id="PF00697"/>
    </source>
</evidence>
<sequence length="214" mass="23268">MYRPVTVKICGLTREADVDLALELGADYCGFIVYPKSPRGISLERAMELASRVPEGRRVLVDVETGTEELEARRDAGFDFFQIHTGLDIGLASLAGWSGLVGRERLWVAPRLKPGDVFPEMVYEFADTVLLDTYHKDRVGGTGETGDWDGFAKLKQQNPATRWILAGGLNPQNALEAIAATGAGCVDVNSGVETEPGMKSPEKLRELFGALKPS</sequence>
<dbReference type="GO" id="GO:0004640">
    <property type="term" value="F:phosphoribosylanthranilate isomerase activity"/>
    <property type="evidence" value="ECO:0007669"/>
    <property type="project" value="UniProtKB-UniRule"/>
</dbReference>
<evidence type="ECO:0000256" key="7">
    <source>
        <dbReference type="ARBA" id="ARBA00023141"/>
    </source>
</evidence>
<dbReference type="UniPathway" id="UPA00035">
    <property type="reaction ID" value="UER00042"/>
</dbReference>
<reference evidence="11 12" key="1">
    <citation type="submission" date="2018-05" db="EMBL/GenBank/DDBJ databases">
        <title>Coraliomargarita sinensis sp. nov., isolated from a marine solar saltern.</title>
        <authorList>
            <person name="Zhou L.Y."/>
        </authorList>
    </citation>
    <scope>NUCLEOTIDE SEQUENCE [LARGE SCALE GENOMIC DNA]</scope>
    <source>
        <strain evidence="11 12">WN38</strain>
    </source>
</reference>
<evidence type="ECO:0000256" key="8">
    <source>
        <dbReference type="ARBA" id="ARBA00023235"/>
    </source>
</evidence>
<proteinExistence type="inferred from homology"/>
<dbReference type="SUPFAM" id="SSF51366">
    <property type="entry name" value="Ribulose-phoshate binding barrel"/>
    <property type="match status" value="1"/>
</dbReference>
<dbReference type="InterPro" id="IPR011060">
    <property type="entry name" value="RibuloseP-bd_barrel"/>
</dbReference>
<dbReference type="Pfam" id="PF00697">
    <property type="entry name" value="PRAI"/>
    <property type="match status" value="1"/>
</dbReference>
<dbReference type="OrthoDB" id="9786954at2"/>
<name>A0A317ZI06_9BACT</name>
<dbReference type="RefSeq" id="WP_110130207.1">
    <property type="nucleotide sequence ID" value="NZ_QHJQ01000002.1"/>
</dbReference>
<organism evidence="11 12">
    <name type="scientific">Coraliomargarita sinensis</name>
    <dbReference type="NCBI Taxonomy" id="2174842"/>
    <lineage>
        <taxon>Bacteria</taxon>
        <taxon>Pseudomonadati</taxon>
        <taxon>Verrucomicrobiota</taxon>
        <taxon>Opitutia</taxon>
        <taxon>Puniceicoccales</taxon>
        <taxon>Coraliomargaritaceae</taxon>
        <taxon>Coraliomargarita</taxon>
    </lineage>
</organism>
<dbReference type="Proteomes" id="UP000247099">
    <property type="component" value="Unassembled WGS sequence"/>
</dbReference>
<evidence type="ECO:0000313" key="12">
    <source>
        <dbReference type="Proteomes" id="UP000247099"/>
    </source>
</evidence>
<evidence type="ECO:0000313" key="11">
    <source>
        <dbReference type="EMBL" id="PXA05206.1"/>
    </source>
</evidence>
<keyword evidence="6 9" id="KW-0822">Tryptophan biosynthesis</keyword>
<dbReference type="PANTHER" id="PTHR42894:SF1">
    <property type="entry name" value="N-(5'-PHOSPHORIBOSYL)ANTHRANILATE ISOMERASE"/>
    <property type="match status" value="1"/>
</dbReference>
<keyword evidence="12" id="KW-1185">Reference proteome</keyword>
<keyword evidence="7 9" id="KW-0057">Aromatic amino acid biosynthesis</keyword>
<evidence type="ECO:0000256" key="5">
    <source>
        <dbReference type="ARBA" id="ARBA00022605"/>
    </source>
</evidence>
<feature type="domain" description="N-(5'phosphoribosyl) anthranilate isomerase (PRAI)" evidence="10">
    <location>
        <begin position="7"/>
        <end position="208"/>
    </location>
</feature>
<evidence type="ECO:0000256" key="4">
    <source>
        <dbReference type="ARBA" id="ARBA00022272"/>
    </source>
</evidence>
<comment type="pathway">
    <text evidence="2 9">Amino-acid biosynthesis; L-tryptophan biosynthesis; L-tryptophan from chorismate: step 3/5.</text>
</comment>
<gene>
    <name evidence="9" type="primary">trpF</name>
    <name evidence="11" type="ORF">DDZ13_04390</name>
</gene>
<dbReference type="InParanoid" id="A0A317ZI06"/>
<comment type="caution">
    <text evidence="11">The sequence shown here is derived from an EMBL/GenBank/DDBJ whole genome shotgun (WGS) entry which is preliminary data.</text>
</comment>
<dbReference type="EC" id="5.3.1.24" evidence="3 9"/>
<dbReference type="InterPro" id="IPR001240">
    <property type="entry name" value="PRAI_dom"/>
</dbReference>
<dbReference type="InterPro" id="IPR013785">
    <property type="entry name" value="Aldolase_TIM"/>
</dbReference>
<dbReference type="PANTHER" id="PTHR42894">
    <property type="entry name" value="N-(5'-PHOSPHORIBOSYL)ANTHRANILATE ISOMERASE"/>
    <property type="match status" value="1"/>
</dbReference>
<comment type="catalytic activity">
    <reaction evidence="1 9">
        <text>N-(5-phospho-beta-D-ribosyl)anthranilate = 1-(2-carboxyphenylamino)-1-deoxy-D-ribulose 5-phosphate</text>
        <dbReference type="Rhea" id="RHEA:21540"/>
        <dbReference type="ChEBI" id="CHEBI:18277"/>
        <dbReference type="ChEBI" id="CHEBI:58613"/>
        <dbReference type="EC" id="5.3.1.24"/>
    </reaction>
</comment>
<comment type="similarity">
    <text evidence="9">Belongs to the TrpF family.</text>
</comment>
<accession>A0A317ZI06</accession>
<dbReference type="AlphaFoldDB" id="A0A317ZI06"/>
<dbReference type="GO" id="GO:0000162">
    <property type="term" value="P:L-tryptophan biosynthetic process"/>
    <property type="evidence" value="ECO:0007669"/>
    <property type="project" value="UniProtKB-UniRule"/>
</dbReference>
<dbReference type="CDD" id="cd00405">
    <property type="entry name" value="PRAI"/>
    <property type="match status" value="1"/>
</dbReference>